<dbReference type="SUPFAM" id="SSF51735">
    <property type="entry name" value="NAD(P)-binding Rossmann-fold domains"/>
    <property type="match status" value="1"/>
</dbReference>
<keyword evidence="5" id="KW-1185">Reference proteome</keyword>
<sequence>MAPLAPNALVVVTGITGYIASHTGLAALKAGYRVRGTVRSLSKAEELRKAYEKEGADVSAEKLEFVVLDDLMNADKFETVFAGVDGVIHLALPDPTDGDYVQNTIASVLVPLKAANKVGIKNFVLTGTSFAVVTPGNAPTALITNKDWNETSRQQYESAKEENKQGMLSHFVLYAVGKQLAEKAAWTYVEQEKPSFDLTVILPDVNWGPLLYGKEALTPSWITNLLRGDGSGLFLPALTEWYIDVRDCAKLHVLSLAGGALTGQRVWAAAGPFGWNQVLAILRKNFPAVADKIPGDVAASPLEPCPWKIDNAPATKALGGWIGLEKSVVETARSVGF</sequence>
<dbReference type="InterPro" id="IPR001509">
    <property type="entry name" value="Epimerase_deHydtase"/>
</dbReference>
<dbReference type="OrthoDB" id="2735536at2759"/>
<accession>A0A165GYX1</accession>
<dbReference type="InterPro" id="IPR036291">
    <property type="entry name" value="NAD(P)-bd_dom_sf"/>
</dbReference>
<dbReference type="PANTHER" id="PTHR10366:SF562">
    <property type="entry name" value="ALDEHYDE REDUCTASE II (AFU_ORTHOLOGUE AFUA_1G11360)"/>
    <property type="match status" value="1"/>
</dbReference>
<evidence type="ECO:0000256" key="1">
    <source>
        <dbReference type="ARBA" id="ARBA00023002"/>
    </source>
</evidence>
<evidence type="ECO:0000313" key="5">
    <source>
        <dbReference type="Proteomes" id="UP000076842"/>
    </source>
</evidence>
<dbReference type="Gene3D" id="3.40.50.720">
    <property type="entry name" value="NAD(P)-binding Rossmann-like Domain"/>
    <property type="match status" value="1"/>
</dbReference>
<evidence type="ECO:0000259" key="3">
    <source>
        <dbReference type="Pfam" id="PF01370"/>
    </source>
</evidence>
<dbReference type="PANTHER" id="PTHR10366">
    <property type="entry name" value="NAD DEPENDENT EPIMERASE/DEHYDRATASE"/>
    <property type="match status" value="1"/>
</dbReference>
<reference evidence="4 5" key="1">
    <citation type="journal article" date="2016" name="Mol. Biol. Evol.">
        <title>Comparative Genomics of Early-Diverging Mushroom-Forming Fungi Provides Insights into the Origins of Lignocellulose Decay Capabilities.</title>
        <authorList>
            <person name="Nagy L.G."/>
            <person name="Riley R."/>
            <person name="Tritt A."/>
            <person name="Adam C."/>
            <person name="Daum C."/>
            <person name="Floudas D."/>
            <person name="Sun H."/>
            <person name="Yadav J.S."/>
            <person name="Pangilinan J."/>
            <person name="Larsson K.H."/>
            <person name="Matsuura K."/>
            <person name="Barry K."/>
            <person name="Labutti K."/>
            <person name="Kuo R."/>
            <person name="Ohm R.A."/>
            <person name="Bhattacharya S.S."/>
            <person name="Shirouzu T."/>
            <person name="Yoshinaga Y."/>
            <person name="Martin F.M."/>
            <person name="Grigoriev I.V."/>
            <person name="Hibbett D.S."/>
        </authorList>
    </citation>
    <scope>NUCLEOTIDE SEQUENCE [LARGE SCALE GENOMIC DNA]</scope>
    <source>
        <strain evidence="4 5">HHB12733</strain>
    </source>
</reference>
<evidence type="ECO:0000313" key="4">
    <source>
        <dbReference type="EMBL" id="KZT58657.1"/>
    </source>
</evidence>
<proteinExistence type="inferred from homology"/>
<keyword evidence="1" id="KW-0560">Oxidoreductase</keyword>
<feature type="domain" description="NAD-dependent epimerase/dehydratase" evidence="3">
    <location>
        <begin position="10"/>
        <end position="257"/>
    </location>
</feature>
<dbReference type="EMBL" id="KV423948">
    <property type="protein sequence ID" value="KZT58657.1"/>
    <property type="molecule type" value="Genomic_DNA"/>
</dbReference>
<name>A0A165GYX1_9BASI</name>
<comment type="similarity">
    <text evidence="2">Belongs to the NAD(P)-dependent epimerase/dehydratase family. Dihydroflavonol-4-reductase subfamily.</text>
</comment>
<dbReference type="InterPro" id="IPR050425">
    <property type="entry name" value="NAD(P)_dehydrat-like"/>
</dbReference>
<protein>
    <submittedName>
        <fullName evidence="4">NAD(P)-binding protein</fullName>
    </submittedName>
</protein>
<evidence type="ECO:0000256" key="2">
    <source>
        <dbReference type="ARBA" id="ARBA00023445"/>
    </source>
</evidence>
<dbReference type="Pfam" id="PF01370">
    <property type="entry name" value="Epimerase"/>
    <property type="match status" value="1"/>
</dbReference>
<gene>
    <name evidence="4" type="ORF">CALCODRAFT_432188</name>
</gene>
<dbReference type="GO" id="GO:0016616">
    <property type="term" value="F:oxidoreductase activity, acting on the CH-OH group of donors, NAD or NADP as acceptor"/>
    <property type="evidence" value="ECO:0007669"/>
    <property type="project" value="TreeGrafter"/>
</dbReference>
<dbReference type="STRING" id="1353952.A0A165GYX1"/>
<dbReference type="AlphaFoldDB" id="A0A165GYX1"/>
<organism evidence="4 5">
    <name type="scientific">Calocera cornea HHB12733</name>
    <dbReference type="NCBI Taxonomy" id="1353952"/>
    <lineage>
        <taxon>Eukaryota</taxon>
        <taxon>Fungi</taxon>
        <taxon>Dikarya</taxon>
        <taxon>Basidiomycota</taxon>
        <taxon>Agaricomycotina</taxon>
        <taxon>Dacrymycetes</taxon>
        <taxon>Dacrymycetales</taxon>
        <taxon>Dacrymycetaceae</taxon>
        <taxon>Calocera</taxon>
    </lineage>
</organism>
<dbReference type="InParanoid" id="A0A165GYX1"/>
<dbReference type="Proteomes" id="UP000076842">
    <property type="component" value="Unassembled WGS sequence"/>
</dbReference>